<protein>
    <recommendedName>
        <fullName evidence="4">WD40 repeat domain-containing protein</fullName>
    </recommendedName>
</protein>
<evidence type="ECO:0000313" key="2">
    <source>
        <dbReference type="EMBL" id="WAI02185.1"/>
    </source>
</evidence>
<reference evidence="2" key="1">
    <citation type="submission" date="2022-11" db="EMBL/GenBank/DDBJ databases">
        <title>Complete genome sequence of Methanogenium organophilum DSM 3596.</title>
        <authorList>
            <person name="Chen S.-C."/>
            <person name="Lai S.-J."/>
            <person name="You Y.-T."/>
        </authorList>
    </citation>
    <scope>NUCLEOTIDE SEQUENCE</scope>
    <source>
        <strain evidence="2">DSM 3596</strain>
    </source>
</reference>
<dbReference type="PANTHER" id="PTHR36842:SF1">
    <property type="entry name" value="PROTEIN TOLB"/>
    <property type="match status" value="1"/>
</dbReference>
<keyword evidence="1" id="KW-0472">Membrane</keyword>
<dbReference type="PANTHER" id="PTHR36842">
    <property type="entry name" value="PROTEIN TOLB HOMOLOG"/>
    <property type="match status" value="1"/>
</dbReference>
<dbReference type="GeneID" id="76834386"/>
<dbReference type="Gene3D" id="2.130.10.10">
    <property type="entry name" value="YVTN repeat-like/Quinoprotein amine dehydrogenase"/>
    <property type="match status" value="1"/>
</dbReference>
<dbReference type="InterPro" id="IPR015943">
    <property type="entry name" value="WD40/YVTN_repeat-like_dom_sf"/>
</dbReference>
<evidence type="ECO:0000256" key="1">
    <source>
        <dbReference type="SAM" id="Phobius"/>
    </source>
</evidence>
<keyword evidence="1" id="KW-0812">Transmembrane</keyword>
<dbReference type="EMBL" id="CP113361">
    <property type="protein sequence ID" value="WAI02185.1"/>
    <property type="molecule type" value="Genomic_DNA"/>
</dbReference>
<organism evidence="2 3">
    <name type="scientific">Methanogenium organophilum</name>
    <dbReference type="NCBI Taxonomy" id="2199"/>
    <lineage>
        <taxon>Archaea</taxon>
        <taxon>Methanobacteriati</taxon>
        <taxon>Methanobacteriota</taxon>
        <taxon>Stenosarchaea group</taxon>
        <taxon>Methanomicrobia</taxon>
        <taxon>Methanomicrobiales</taxon>
        <taxon>Methanomicrobiaceae</taxon>
        <taxon>Methanogenium</taxon>
    </lineage>
</organism>
<keyword evidence="1" id="KW-1133">Transmembrane helix</keyword>
<name>A0A9X9T905_METOG</name>
<dbReference type="RefSeq" id="WP_268187463.1">
    <property type="nucleotide sequence ID" value="NZ_CP113361.1"/>
</dbReference>
<evidence type="ECO:0000313" key="3">
    <source>
        <dbReference type="Proteomes" id="UP001163096"/>
    </source>
</evidence>
<evidence type="ECO:0008006" key="4">
    <source>
        <dbReference type="Google" id="ProtNLM"/>
    </source>
</evidence>
<accession>A0A9X9T905</accession>
<dbReference type="KEGG" id="mou:OU421_04750"/>
<dbReference type="AlphaFoldDB" id="A0A9X9T905"/>
<sequence length="364" mass="39743">MCIDDNLIATYVGGSSPPAIMVYSPDMALYRRVPLANDTMDIESLEITEGRVYYTGYDTSELWTSRTKTVYEYDLATGEKRILYSTGFYNNIEPRVTDIAADGDHVILRENCGGDDLVLHTLSTGTNERIFRSGDMIQGLAIDGDRIVWGCDRTDGESGREIHVYTISTGEDTVIPESRSDKTFGTADISGDTVVWMKALHAPSWNNGSYIPMKGSEIILTDLASGMTTSLETMEGYSKPFISGETVVYVNEPEVDYDNPNTGTIRVYDIGTATFSDIASEVAGITDFEGGLVLWHRYSPRVEWLTAISGTIPTTIAAKNTPGVTDISDSVVQNHSPQKNPIGLVVLVSVLIAGIVGFAILKKR</sequence>
<proteinExistence type="predicted"/>
<gene>
    <name evidence="2" type="ORF">OU421_04750</name>
</gene>
<dbReference type="Proteomes" id="UP001163096">
    <property type="component" value="Chromosome"/>
</dbReference>
<feature type="transmembrane region" description="Helical" evidence="1">
    <location>
        <begin position="342"/>
        <end position="361"/>
    </location>
</feature>
<dbReference type="SUPFAM" id="SSF82171">
    <property type="entry name" value="DPP6 N-terminal domain-like"/>
    <property type="match status" value="1"/>
</dbReference>
<keyword evidence="3" id="KW-1185">Reference proteome</keyword>